<dbReference type="PROSITE" id="PS51257">
    <property type="entry name" value="PROKAR_LIPOPROTEIN"/>
    <property type="match status" value="1"/>
</dbReference>
<reference evidence="1 2" key="2">
    <citation type="submission" date="2020-05" db="EMBL/GenBank/DDBJ databases">
        <title>Draft genome sequence of Desulfovibrio sp. strainFSS-1.</title>
        <authorList>
            <person name="Shimoshige H."/>
            <person name="Kobayashi H."/>
            <person name="Maekawa T."/>
        </authorList>
    </citation>
    <scope>NUCLEOTIDE SEQUENCE [LARGE SCALE GENOMIC DNA]</scope>
    <source>
        <strain evidence="1 2">SIID29052-01</strain>
    </source>
</reference>
<evidence type="ECO:0000313" key="1">
    <source>
        <dbReference type="EMBL" id="GFK94901.1"/>
    </source>
</evidence>
<keyword evidence="2" id="KW-1185">Reference proteome</keyword>
<dbReference type="AlphaFoldDB" id="A0A6V8LWC0"/>
<comment type="caution">
    <text evidence="1">The sequence shown here is derived from an EMBL/GenBank/DDBJ whole genome shotgun (WGS) entry which is preliminary data.</text>
</comment>
<accession>A0A6V8LWC0</accession>
<dbReference type="EMBL" id="BLTE01000013">
    <property type="protein sequence ID" value="GFK94901.1"/>
    <property type="molecule type" value="Genomic_DNA"/>
</dbReference>
<protein>
    <recommendedName>
        <fullName evidence="3">DUF4136 domain-containing protein</fullName>
    </recommendedName>
</protein>
<evidence type="ECO:0000313" key="2">
    <source>
        <dbReference type="Proteomes" id="UP000494245"/>
    </source>
</evidence>
<name>A0A6V8LWC0_9BACT</name>
<sequence length="210" mass="22983">MPSRFTRLPALFAALLLAVLSVGCFGASGLYTMRLDAYAEHLPYGKRFVVRPGFMDIAPDDKTFLACADMLAKALEPKGYTRAASLEEADLVVYLAWNVSENRHIPAESMPQGFAGHNARLLAFLDYTRELAVEAVDMARFKANLPKNVVWRMYVISTGPTSGMEKSMPYFAAAIAEYAGKSGDVSVEVDSDFTIRPVKPAPKPSKGPRP</sequence>
<dbReference type="Proteomes" id="UP000494245">
    <property type="component" value="Unassembled WGS sequence"/>
</dbReference>
<organism evidence="1 2">
    <name type="scientific">Fundidesulfovibrio magnetotacticus</name>
    <dbReference type="NCBI Taxonomy" id="2730080"/>
    <lineage>
        <taxon>Bacteria</taxon>
        <taxon>Pseudomonadati</taxon>
        <taxon>Thermodesulfobacteriota</taxon>
        <taxon>Desulfovibrionia</taxon>
        <taxon>Desulfovibrionales</taxon>
        <taxon>Desulfovibrionaceae</taxon>
        <taxon>Fundidesulfovibrio</taxon>
    </lineage>
</organism>
<dbReference type="RefSeq" id="WP_173085445.1">
    <property type="nucleotide sequence ID" value="NZ_BLTE01000013.1"/>
</dbReference>
<gene>
    <name evidence="1" type="ORF">NNJEOMEG_02749</name>
</gene>
<proteinExistence type="predicted"/>
<reference evidence="1 2" key="1">
    <citation type="submission" date="2020-04" db="EMBL/GenBank/DDBJ databases">
        <authorList>
            <consortium name="Desulfovibrio sp. FSS-1 genome sequencing consortium"/>
            <person name="Shimoshige H."/>
            <person name="Kobayashi H."/>
            <person name="Maekawa T."/>
        </authorList>
    </citation>
    <scope>NUCLEOTIDE SEQUENCE [LARGE SCALE GENOMIC DNA]</scope>
    <source>
        <strain evidence="1 2">SIID29052-01</strain>
    </source>
</reference>
<evidence type="ECO:0008006" key="3">
    <source>
        <dbReference type="Google" id="ProtNLM"/>
    </source>
</evidence>